<dbReference type="InterPro" id="IPR001781">
    <property type="entry name" value="Znf_LIM"/>
</dbReference>
<feature type="region of interest" description="Disordered" evidence="5">
    <location>
        <begin position="431"/>
        <end position="451"/>
    </location>
</feature>
<accession>A0A6S7GL02</accession>
<evidence type="ECO:0000256" key="5">
    <source>
        <dbReference type="SAM" id="MobiDB-lite"/>
    </source>
</evidence>
<feature type="region of interest" description="Disordered" evidence="5">
    <location>
        <begin position="721"/>
        <end position="767"/>
    </location>
</feature>
<feature type="region of interest" description="Disordered" evidence="5">
    <location>
        <begin position="544"/>
        <end position="563"/>
    </location>
</feature>
<evidence type="ECO:0000256" key="1">
    <source>
        <dbReference type="ARBA" id="ARBA00022723"/>
    </source>
</evidence>
<dbReference type="Pfam" id="PF00412">
    <property type="entry name" value="LIM"/>
    <property type="match status" value="3"/>
</dbReference>
<dbReference type="AlphaFoldDB" id="A0A6S7GL02"/>
<feature type="region of interest" description="Disordered" evidence="5">
    <location>
        <begin position="785"/>
        <end position="817"/>
    </location>
</feature>
<dbReference type="PROSITE" id="PS50023">
    <property type="entry name" value="LIM_DOMAIN_2"/>
    <property type="match status" value="2"/>
</dbReference>
<evidence type="ECO:0000256" key="3">
    <source>
        <dbReference type="ARBA" id="ARBA00022833"/>
    </source>
</evidence>
<feature type="compositionally biased region" description="Basic and acidic residues" evidence="5">
    <location>
        <begin position="802"/>
        <end position="817"/>
    </location>
</feature>
<keyword evidence="2" id="KW-0677">Repeat</keyword>
<dbReference type="InterPro" id="IPR047120">
    <property type="entry name" value="Pk/Esn/Tes"/>
</dbReference>
<sequence>MKTRILSRNNMVTESVMACDDRDKACTNCGDGCPGFSMHYWRKICSNCKCPREAHNVFLDDLDQIPTSQFMVEFNRNSFVSDDDSGCALEEYCWVPVGLSPEQVFAYMSALPEDKIPYVSSPGEKYRNRQLIFQLPAHDSESQYCNKLSESEKRELKLFNSQRKREALARGLVKQVTSEGLLCEECDEEVYYGDIAVYASRMKNSNALWHPGCFCCNDCKELLVDLVYFYKDEMVYCGRHHAEKYRPRCCACDELIFAREFTEAEGRSWHKKHFCCFECESVLGGQRYIMKQDRPYCCSCYEQRFAQYCHSCGDVIGVDDDQLSKGDLHWHANDKCFSCFTCGVSLVGSPFMPKDDEIYCSAMCSRASPHLHMNPEVPRSLQHKLLEDDLACQREVVGVAPQLRKVKETTFDEFNNVRSDVKLIETCHNHDTRLNSPSRSTQRKPKSRDDDVILAIPVEDGDSKDSNYGTETSSLVEEDIQRSRFLSASYGVGRNTARMRDRGYDTDCPSTTCVSRKSSERSTDRGYETDGAMRSVRSRVVRTYETTQNRPRQSSRCGYETDGGRSRVYNDVIERGYETDGAQRRGYRARKQDSRGYETDTGRGHSRNVDRGYDTDSCATRVHKDKSLRSRKNNNTQTVIYYDLLGGPEDHEFNRDAPLQVVYTNNSGKQNGRSMGSMSSRMYSSVREASHKTRAHEYDADINKMNSHSMEMLDRNVGQYTRASDKNRGPMRRTSRNINSESNTRERKGSNSKKTLPWEDPFCNPVRYPNLAEASTRRIRYVDEVGYSPEQRLFSPSSKKTPKTERKNKSKKDCRVQ</sequence>
<dbReference type="CDD" id="cd09827">
    <property type="entry name" value="PET_Prickle"/>
    <property type="match status" value="1"/>
</dbReference>
<evidence type="ECO:0000313" key="6">
    <source>
        <dbReference type="EMBL" id="CAB3989966.1"/>
    </source>
</evidence>
<dbReference type="InterPro" id="IPR033723">
    <property type="entry name" value="PET_prickle"/>
</dbReference>
<protein>
    <submittedName>
        <fullName evidence="6">Prickle 2 isoform X1</fullName>
    </submittedName>
</protein>
<feature type="compositionally biased region" description="Basic and acidic residues" evidence="5">
    <location>
        <begin position="517"/>
        <end position="528"/>
    </location>
</feature>
<evidence type="ECO:0000313" key="7">
    <source>
        <dbReference type="Proteomes" id="UP001152795"/>
    </source>
</evidence>
<evidence type="ECO:0000256" key="2">
    <source>
        <dbReference type="ARBA" id="ARBA00022737"/>
    </source>
</evidence>
<name>A0A6S7GL02_PARCT</name>
<dbReference type="PANTHER" id="PTHR24211">
    <property type="entry name" value="LIM DOMAIN-CONTAINING PROTEIN"/>
    <property type="match status" value="1"/>
</dbReference>
<feature type="compositionally biased region" description="Basic and acidic residues" evidence="5">
    <location>
        <begin position="590"/>
        <end position="614"/>
    </location>
</feature>
<keyword evidence="4" id="KW-0440">LIM domain</keyword>
<keyword evidence="1" id="KW-0479">Metal-binding</keyword>
<feature type="region of interest" description="Disordered" evidence="5">
    <location>
        <begin position="579"/>
        <end position="615"/>
    </location>
</feature>
<dbReference type="SMART" id="SM00132">
    <property type="entry name" value="LIM"/>
    <property type="match status" value="3"/>
</dbReference>
<dbReference type="FunFam" id="2.10.110.10:FF:000005">
    <property type="entry name" value="Testin isoform 1"/>
    <property type="match status" value="1"/>
</dbReference>
<dbReference type="PROSITE" id="PS51303">
    <property type="entry name" value="PET"/>
    <property type="match status" value="1"/>
</dbReference>
<dbReference type="OrthoDB" id="10069167at2759"/>
<dbReference type="Proteomes" id="UP001152795">
    <property type="component" value="Unassembled WGS sequence"/>
</dbReference>
<dbReference type="Gene3D" id="2.10.110.10">
    <property type="entry name" value="Cysteine Rich Protein"/>
    <property type="match status" value="3"/>
</dbReference>
<feature type="region of interest" description="Disordered" evidence="5">
    <location>
        <begin position="507"/>
        <end position="531"/>
    </location>
</feature>
<organism evidence="6 7">
    <name type="scientific">Paramuricea clavata</name>
    <name type="common">Red gorgonian</name>
    <name type="synonym">Violescent sea-whip</name>
    <dbReference type="NCBI Taxonomy" id="317549"/>
    <lineage>
        <taxon>Eukaryota</taxon>
        <taxon>Metazoa</taxon>
        <taxon>Cnidaria</taxon>
        <taxon>Anthozoa</taxon>
        <taxon>Octocorallia</taxon>
        <taxon>Malacalcyonacea</taxon>
        <taxon>Plexauridae</taxon>
        <taxon>Paramuricea</taxon>
    </lineage>
</organism>
<keyword evidence="7" id="KW-1185">Reference proteome</keyword>
<dbReference type="Pfam" id="PF06297">
    <property type="entry name" value="PET"/>
    <property type="match status" value="1"/>
</dbReference>
<dbReference type="EMBL" id="CACRXK020001577">
    <property type="protein sequence ID" value="CAB3989966.1"/>
    <property type="molecule type" value="Genomic_DNA"/>
</dbReference>
<keyword evidence="3" id="KW-0862">Zinc</keyword>
<reference evidence="6" key="1">
    <citation type="submission" date="2020-04" db="EMBL/GenBank/DDBJ databases">
        <authorList>
            <person name="Alioto T."/>
            <person name="Alioto T."/>
            <person name="Gomez Garrido J."/>
        </authorList>
    </citation>
    <scope>NUCLEOTIDE SEQUENCE</scope>
    <source>
        <strain evidence="6">A484AB</strain>
    </source>
</reference>
<feature type="compositionally biased region" description="Polar residues" evidence="5">
    <location>
        <begin position="544"/>
        <end position="556"/>
    </location>
</feature>
<dbReference type="SUPFAM" id="SSF57716">
    <property type="entry name" value="Glucocorticoid receptor-like (DNA-binding domain)"/>
    <property type="match status" value="2"/>
</dbReference>
<dbReference type="InterPro" id="IPR010442">
    <property type="entry name" value="PET_domain"/>
</dbReference>
<dbReference type="GO" id="GO:0008270">
    <property type="term" value="F:zinc ion binding"/>
    <property type="evidence" value="ECO:0007669"/>
    <property type="project" value="InterPro"/>
</dbReference>
<dbReference type="PANTHER" id="PTHR24211:SF37">
    <property type="entry name" value="PROTEIN ESPINAS-LIKE PROTEIN"/>
    <property type="match status" value="1"/>
</dbReference>
<dbReference type="CDD" id="cd09418">
    <property type="entry name" value="LIM2_Prickle"/>
    <property type="match status" value="1"/>
</dbReference>
<proteinExistence type="predicted"/>
<gene>
    <name evidence="6" type="ORF">PACLA_8A086607</name>
</gene>
<dbReference type="InterPro" id="IPR033726">
    <property type="entry name" value="LIM2_prickle"/>
</dbReference>
<evidence type="ECO:0000256" key="4">
    <source>
        <dbReference type="ARBA" id="ARBA00023038"/>
    </source>
</evidence>
<comment type="caution">
    <text evidence="6">The sequence shown here is derived from an EMBL/GenBank/DDBJ whole genome shotgun (WGS) entry which is preliminary data.</text>
</comment>
<dbReference type="PROSITE" id="PS00478">
    <property type="entry name" value="LIM_DOMAIN_1"/>
    <property type="match status" value="1"/>
</dbReference>